<evidence type="ECO:0000259" key="4">
    <source>
        <dbReference type="Pfam" id="PF26079"/>
    </source>
</evidence>
<protein>
    <submittedName>
        <fullName evidence="5">Uncharacterized protein</fullName>
    </submittedName>
</protein>
<proteinExistence type="inferred from homology"/>
<dbReference type="Pfam" id="PF04865">
    <property type="entry name" value="Baseplate_J"/>
    <property type="match status" value="1"/>
</dbReference>
<evidence type="ECO:0000313" key="5">
    <source>
        <dbReference type="EMBL" id="GCD10599.1"/>
    </source>
</evidence>
<comment type="similarity">
    <text evidence="1">Belongs to the Mu gp47/PBSX XkdT family.</text>
</comment>
<dbReference type="EMBL" id="BHYK01000011">
    <property type="protein sequence ID" value="GCD10599.1"/>
    <property type="molecule type" value="Genomic_DNA"/>
</dbReference>
<dbReference type="AlphaFoldDB" id="A0A401UM39"/>
<feature type="domain" description="Baseplate J-like C-terminal" evidence="4">
    <location>
        <begin position="267"/>
        <end position="351"/>
    </location>
</feature>
<organism evidence="5 6">
    <name type="scientific">Clostridium tagluense</name>
    <dbReference type="NCBI Taxonomy" id="360422"/>
    <lineage>
        <taxon>Bacteria</taxon>
        <taxon>Bacillati</taxon>
        <taxon>Bacillota</taxon>
        <taxon>Clostridia</taxon>
        <taxon>Eubacteriales</taxon>
        <taxon>Clostridiaceae</taxon>
        <taxon>Clostridium</taxon>
    </lineage>
</organism>
<gene>
    <name evidence="5" type="primary">yqbT</name>
    <name evidence="5" type="ORF">Ctaglu_22220</name>
</gene>
<evidence type="ECO:0000313" key="6">
    <source>
        <dbReference type="Proteomes" id="UP000287872"/>
    </source>
</evidence>
<evidence type="ECO:0000259" key="3">
    <source>
        <dbReference type="Pfam" id="PF26078"/>
    </source>
</evidence>
<dbReference type="InterPro" id="IPR058530">
    <property type="entry name" value="Baseplate_J-like_C"/>
</dbReference>
<evidence type="ECO:0000259" key="2">
    <source>
        <dbReference type="Pfam" id="PF04865"/>
    </source>
</evidence>
<dbReference type="Pfam" id="PF26079">
    <property type="entry name" value="Baseplate_J_C"/>
    <property type="match status" value="1"/>
</dbReference>
<dbReference type="PANTHER" id="PTHR37829:SF3">
    <property type="entry name" value="PROTEIN JAYE-RELATED"/>
    <property type="match status" value="1"/>
</dbReference>
<dbReference type="InterPro" id="IPR058531">
    <property type="entry name" value="Baseplate_J_M"/>
</dbReference>
<dbReference type="InterPro" id="IPR006949">
    <property type="entry name" value="Barrel_Baseplate_J-like"/>
</dbReference>
<comment type="caution">
    <text evidence="5">The sequence shown here is derived from an EMBL/GenBank/DDBJ whole genome shotgun (WGS) entry which is preliminary data.</text>
</comment>
<name>A0A401UM39_9CLOT</name>
<dbReference type="InterPro" id="IPR052399">
    <property type="entry name" value="Phage_Baseplate_Assmbl_Protein"/>
</dbReference>
<feature type="domain" description="Baseplate protein J-like barrel" evidence="2">
    <location>
        <begin position="85"/>
        <end position="163"/>
    </location>
</feature>
<dbReference type="Proteomes" id="UP000287872">
    <property type="component" value="Unassembled WGS sequence"/>
</dbReference>
<feature type="domain" description="Baseplate J-like central" evidence="3">
    <location>
        <begin position="184"/>
        <end position="260"/>
    </location>
</feature>
<dbReference type="PANTHER" id="PTHR37829">
    <property type="entry name" value="PHAGE-LIKE ELEMENT PBSX PROTEIN XKDT"/>
    <property type="match status" value="1"/>
</dbReference>
<keyword evidence="6" id="KW-1185">Reference proteome</keyword>
<dbReference type="Pfam" id="PF26078">
    <property type="entry name" value="Baseplate_J_M"/>
    <property type="match status" value="1"/>
</dbReference>
<sequence length="353" mass="38607">MADNKDVIQARLLANIDDSYDKSEGSFFHDAEIPIAIELEKSYKEQEKQWDRGYADTATGIDLEKIVGDYGITRKIATKATSIVIATGTVGSLILKGDKVASDSIEFIFMENKIIDATLQVSVNVECEIEGVIGNIPIGAIKFFPVTLAGLVSVTNPNNISNGYDAETDKDLRTRYYEHIRTPATSGNKWHYRNWAKEVIGVGDAKVFPLWDKSNGKDGAGTVKVVIVNSNKSLVDTTLTNAVIEHIEEERPIGATVTVIGATGKTINITAKVPLATGYNISNIQQEFLKTLGGYLKDITFVNTYLSYAKLGNILLNTLGVLDYTDLKINNEISNIGLKDEEIPIIGTIQLEV</sequence>
<dbReference type="RefSeq" id="WP_125001514.1">
    <property type="nucleotide sequence ID" value="NZ_BHYK01000011.1"/>
</dbReference>
<accession>A0A401UM39</accession>
<reference evidence="5 6" key="1">
    <citation type="submission" date="2018-11" db="EMBL/GenBank/DDBJ databases">
        <title>Genome sequencing and assembly of Clostridium tagluense strain A121.</title>
        <authorList>
            <person name="Murakami T."/>
            <person name="Segawa T."/>
            <person name="Shcherbakova V.A."/>
            <person name="Mori H."/>
            <person name="Yoshimura Y."/>
        </authorList>
    </citation>
    <scope>NUCLEOTIDE SEQUENCE [LARGE SCALE GENOMIC DNA]</scope>
    <source>
        <strain evidence="5 6">A121</strain>
    </source>
</reference>
<dbReference type="OrthoDB" id="2554267at2"/>
<evidence type="ECO:0000256" key="1">
    <source>
        <dbReference type="ARBA" id="ARBA00038087"/>
    </source>
</evidence>